<feature type="region of interest" description="Disordered" evidence="1">
    <location>
        <begin position="1"/>
        <end position="23"/>
    </location>
</feature>
<dbReference type="EMBL" id="BGPR01022527">
    <property type="protein sequence ID" value="GBN88911.1"/>
    <property type="molecule type" value="Genomic_DNA"/>
</dbReference>
<dbReference type="Gene3D" id="1.20.120.20">
    <property type="entry name" value="Apolipoprotein"/>
    <property type="match status" value="1"/>
</dbReference>
<comment type="caution">
    <text evidence="4">The sequence shown here is derived from an EMBL/GenBank/DDBJ whole genome shotgun (WGS) entry which is preliminary data.</text>
</comment>
<evidence type="ECO:0000313" key="4">
    <source>
        <dbReference type="EMBL" id="GBN88911.1"/>
    </source>
</evidence>
<gene>
    <name evidence="5" type="ORF">AVEN_176094_1</name>
    <name evidence="2" type="ORF">AVEN_19565_1</name>
    <name evidence="3" type="ORF">AVEN_27560_1</name>
    <name evidence="4" type="ORF">AVEN_75954_1</name>
</gene>
<organism evidence="4 6">
    <name type="scientific">Araneus ventricosus</name>
    <name type="common">Orbweaver spider</name>
    <name type="synonym">Epeira ventricosa</name>
    <dbReference type="NCBI Taxonomy" id="182803"/>
    <lineage>
        <taxon>Eukaryota</taxon>
        <taxon>Metazoa</taxon>
        <taxon>Ecdysozoa</taxon>
        <taxon>Arthropoda</taxon>
        <taxon>Chelicerata</taxon>
        <taxon>Arachnida</taxon>
        <taxon>Araneae</taxon>
        <taxon>Araneomorphae</taxon>
        <taxon>Entelegynae</taxon>
        <taxon>Araneoidea</taxon>
        <taxon>Araneidae</taxon>
        <taxon>Araneus</taxon>
    </lineage>
</organism>
<accession>A0A4Y2SLX1</accession>
<sequence length="202" mass="22948">MEDQFRTGQESIEQGMKEGQEEMKNQIKGVHGEIEEVQRKIEGVEDKVQRKIEGVEDKVQRKIEEVRSDVQKKNEEFEDKVQGQISVLEKRISDLKIRPNTIPASPAVMYSRPMVKSLTFGGQTSWTVFMTQFDAVSSTNGWKGDVKASQPVASLRGSAAVVLKSIPPDKLTDLTTIEKALESRFEPSHLIQLYRTELKTRR</sequence>
<dbReference type="AlphaFoldDB" id="A0A4Y2SLX1"/>
<dbReference type="PANTHER" id="PTHR45823">
    <property type="entry name" value="T-SNARE COILED-COIL HOMOLOGY DOMAIN-CONTAINING PROTEIN"/>
    <property type="match status" value="1"/>
</dbReference>
<evidence type="ECO:0000313" key="5">
    <source>
        <dbReference type="EMBL" id="GBN88966.1"/>
    </source>
</evidence>
<dbReference type="OrthoDB" id="6512026at2759"/>
<dbReference type="EMBL" id="BGPR01022502">
    <property type="protein sequence ID" value="GBN88863.1"/>
    <property type="molecule type" value="Genomic_DNA"/>
</dbReference>
<dbReference type="EMBL" id="BGPR01022552">
    <property type="protein sequence ID" value="GBN88966.1"/>
    <property type="molecule type" value="Genomic_DNA"/>
</dbReference>
<keyword evidence="6" id="KW-1185">Reference proteome</keyword>
<protein>
    <submittedName>
        <fullName evidence="4">Uncharacterized protein</fullName>
    </submittedName>
</protein>
<reference evidence="4 6" key="1">
    <citation type="journal article" date="2019" name="Sci. Rep.">
        <title>Orb-weaving spider Araneus ventricosus genome elucidates the spidroin gene catalogue.</title>
        <authorList>
            <person name="Kono N."/>
            <person name="Nakamura H."/>
            <person name="Ohtoshi R."/>
            <person name="Moran D.A.P."/>
            <person name="Shinohara A."/>
            <person name="Yoshida Y."/>
            <person name="Fujiwara M."/>
            <person name="Mori M."/>
            <person name="Tomita M."/>
            <person name="Arakawa K."/>
        </authorList>
    </citation>
    <scope>NUCLEOTIDE SEQUENCE [LARGE SCALE GENOMIC DNA]</scope>
</reference>
<evidence type="ECO:0000313" key="3">
    <source>
        <dbReference type="EMBL" id="GBN88909.1"/>
    </source>
</evidence>
<proteinExistence type="predicted"/>
<dbReference type="Proteomes" id="UP000499080">
    <property type="component" value="Unassembled WGS sequence"/>
</dbReference>
<name>A0A4Y2SLX1_ARAVE</name>
<feature type="compositionally biased region" description="Polar residues" evidence="1">
    <location>
        <begin position="1"/>
        <end position="12"/>
    </location>
</feature>
<evidence type="ECO:0000256" key="1">
    <source>
        <dbReference type="SAM" id="MobiDB-lite"/>
    </source>
</evidence>
<evidence type="ECO:0000313" key="6">
    <source>
        <dbReference type="Proteomes" id="UP000499080"/>
    </source>
</evidence>
<dbReference type="EMBL" id="BGPR01022526">
    <property type="protein sequence ID" value="GBN88909.1"/>
    <property type="molecule type" value="Genomic_DNA"/>
</dbReference>
<evidence type="ECO:0000313" key="2">
    <source>
        <dbReference type="EMBL" id="GBN88863.1"/>
    </source>
</evidence>
<dbReference type="PANTHER" id="PTHR45823:SF1">
    <property type="entry name" value="T-SNARE COILED-COIL HOMOLOGY DOMAIN-CONTAINING PROTEIN"/>
    <property type="match status" value="1"/>
</dbReference>